<proteinExistence type="predicted"/>
<dbReference type="PANTHER" id="PTHR47336:SF2">
    <property type="entry name" value="TRANSCRIPTION FACTOR HMS1-RELATED"/>
    <property type="match status" value="1"/>
</dbReference>
<feature type="domain" description="BHLH" evidence="3">
    <location>
        <begin position="167"/>
        <end position="236"/>
    </location>
</feature>
<dbReference type="Proteomes" id="UP001172673">
    <property type="component" value="Unassembled WGS sequence"/>
</dbReference>
<feature type="compositionally biased region" description="Basic and acidic residues" evidence="2">
    <location>
        <begin position="141"/>
        <end position="153"/>
    </location>
</feature>
<comment type="caution">
    <text evidence="4">The sequence shown here is derived from an EMBL/GenBank/DDBJ whole genome shotgun (WGS) entry which is preliminary data.</text>
</comment>
<keyword evidence="5" id="KW-1185">Reference proteome</keyword>
<evidence type="ECO:0000313" key="4">
    <source>
        <dbReference type="EMBL" id="KAJ9605635.1"/>
    </source>
</evidence>
<feature type="compositionally biased region" description="Basic and acidic residues" evidence="2">
    <location>
        <begin position="160"/>
        <end position="173"/>
    </location>
</feature>
<protein>
    <recommendedName>
        <fullName evidence="3">BHLH domain-containing protein</fullName>
    </recommendedName>
</protein>
<dbReference type="InterPro" id="IPR052099">
    <property type="entry name" value="Regulatory_TF_Diverse"/>
</dbReference>
<evidence type="ECO:0000256" key="2">
    <source>
        <dbReference type="SAM" id="MobiDB-lite"/>
    </source>
</evidence>
<dbReference type="PANTHER" id="PTHR47336">
    <property type="entry name" value="TRANSCRIPTION FACTOR HMS1-RELATED"/>
    <property type="match status" value="1"/>
</dbReference>
<dbReference type="AlphaFoldDB" id="A0AA38X2Q7"/>
<gene>
    <name evidence="4" type="ORF">H2200_009484</name>
</gene>
<dbReference type="Gene3D" id="4.10.280.10">
    <property type="entry name" value="Helix-loop-helix DNA-binding domain"/>
    <property type="match status" value="1"/>
</dbReference>
<dbReference type="Pfam" id="PF00010">
    <property type="entry name" value="HLH"/>
    <property type="match status" value="1"/>
</dbReference>
<dbReference type="GO" id="GO:0046983">
    <property type="term" value="F:protein dimerization activity"/>
    <property type="evidence" value="ECO:0007669"/>
    <property type="project" value="InterPro"/>
</dbReference>
<keyword evidence="1" id="KW-0175">Coiled coil</keyword>
<evidence type="ECO:0000256" key="1">
    <source>
        <dbReference type="SAM" id="Coils"/>
    </source>
</evidence>
<evidence type="ECO:0000259" key="3">
    <source>
        <dbReference type="PROSITE" id="PS50888"/>
    </source>
</evidence>
<accession>A0AA38X2Q7</accession>
<sequence length="276" mass="30139">MEVGPQLSWNACFNPDQYALSTASFLPYSNVALAVDSLSSDSSNYCDESARSLALEAPTDGSSLSVSSDSYEHGFGTFLDEKGAPVEPDIFPKFAGLTPTTSAASTASSPHPFQRHRQDLGGVSRLHQSRTSLFKSAIVREQTHDDKVRRERPTTSSRRSSSDVDRKAKAAHSVVERRYRDKLNDTMMQLHLTLASSKLMAPALGESFAPGDLPQVGGKIGKAVIMTTAINYVNQAELQLRHMSNEIEELRSRVMHLEALLPHEGGSFRNGLLVGF</sequence>
<organism evidence="4 5">
    <name type="scientific">Cladophialophora chaetospira</name>
    <dbReference type="NCBI Taxonomy" id="386627"/>
    <lineage>
        <taxon>Eukaryota</taxon>
        <taxon>Fungi</taxon>
        <taxon>Dikarya</taxon>
        <taxon>Ascomycota</taxon>
        <taxon>Pezizomycotina</taxon>
        <taxon>Eurotiomycetes</taxon>
        <taxon>Chaetothyriomycetidae</taxon>
        <taxon>Chaetothyriales</taxon>
        <taxon>Herpotrichiellaceae</taxon>
        <taxon>Cladophialophora</taxon>
    </lineage>
</organism>
<feature type="coiled-coil region" evidence="1">
    <location>
        <begin position="233"/>
        <end position="260"/>
    </location>
</feature>
<dbReference type="InterPro" id="IPR036638">
    <property type="entry name" value="HLH_DNA-bd_sf"/>
</dbReference>
<name>A0AA38X2Q7_9EURO</name>
<dbReference type="SUPFAM" id="SSF47459">
    <property type="entry name" value="HLH, helix-loop-helix DNA-binding domain"/>
    <property type="match status" value="1"/>
</dbReference>
<dbReference type="EMBL" id="JAPDRK010000015">
    <property type="protein sequence ID" value="KAJ9605635.1"/>
    <property type="molecule type" value="Genomic_DNA"/>
</dbReference>
<reference evidence="4" key="1">
    <citation type="submission" date="2022-10" db="EMBL/GenBank/DDBJ databases">
        <title>Culturing micro-colonial fungi from biological soil crusts in the Mojave desert and describing Neophaeococcomyces mojavensis, and introducing the new genera and species Taxawa tesnikishii.</title>
        <authorList>
            <person name="Kurbessoian T."/>
            <person name="Stajich J.E."/>
        </authorList>
    </citation>
    <scope>NUCLEOTIDE SEQUENCE</scope>
    <source>
        <strain evidence="4">TK_41</strain>
    </source>
</reference>
<dbReference type="InterPro" id="IPR011598">
    <property type="entry name" value="bHLH_dom"/>
</dbReference>
<evidence type="ECO:0000313" key="5">
    <source>
        <dbReference type="Proteomes" id="UP001172673"/>
    </source>
</evidence>
<feature type="region of interest" description="Disordered" evidence="2">
    <location>
        <begin position="139"/>
        <end position="173"/>
    </location>
</feature>
<dbReference type="PROSITE" id="PS50888">
    <property type="entry name" value="BHLH"/>
    <property type="match status" value="1"/>
</dbReference>